<name>A0ABS1VZK0_9ACTN</name>
<protein>
    <submittedName>
        <fullName evidence="1">SDR family NAD(P)-dependent oxidoreductase</fullName>
    </submittedName>
</protein>
<evidence type="ECO:0000313" key="2">
    <source>
        <dbReference type="Proteomes" id="UP000598996"/>
    </source>
</evidence>
<dbReference type="SUPFAM" id="SSF51735">
    <property type="entry name" value="NAD(P)-binding Rossmann-fold domains"/>
    <property type="match status" value="1"/>
</dbReference>
<dbReference type="Pfam" id="PF00106">
    <property type="entry name" value="adh_short"/>
    <property type="match status" value="1"/>
</dbReference>
<dbReference type="PANTHER" id="PTHR43431:SF7">
    <property type="entry name" value="OXIDOREDUCTASE, SHORT CHAIN DEHYDROGENASE_REDUCTASE FAMILY (AFU_ORTHOLOGUE AFUA_5G14000)"/>
    <property type="match status" value="1"/>
</dbReference>
<organism evidence="1 2">
    <name type="scientific">Paractinoplanes lichenicola</name>
    <dbReference type="NCBI Taxonomy" id="2802976"/>
    <lineage>
        <taxon>Bacteria</taxon>
        <taxon>Bacillati</taxon>
        <taxon>Actinomycetota</taxon>
        <taxon>Actinomycetes</taxon>
        <taxon>Micromonosporales</taxon>
        <taxon>Micromonosporaceae</taxon>
        <taxon>Paractinoplanes</taxon>
    </lineage>
</organism>
<dbReference type="EMBL" id="JAENHO010000012">
    <property type="protein sequence ID" value="MBL7259911.1"/>
    <property type="molecule type" value="Genomic_DNA"/>
</dbReference>
<dbReference type="InterPro" id="IPR036291">
    <property type="entry name" value="NAD(P)-bd_dom_sf"/>
</dbReference>
<dbReference type="PANTHER" id="PTHR43431">
    <property type="entry name" value="OXIDOREDUCTASE, SHORT CHAIN DEHYDROGENASE/REDUCTASE FAMILY (AFU_ORTHOLOGUE AFUA_5G14000)"/>
    <property type="match status" value="1"/>
</dbReference>
<comment type="caution">
    <text evidence="1">The sequence shown here is derived from an EMBL/GenBank/DDBJ whole genome shotgun (WGS) entry which is preliminary data.</text>
</comment>
<proteinExistence type="predicted"/>
<accession>A0ABS1VZK0</accession>
<dbReference type="RefSeq" id="WP_202996603.1">
    <property type="nucleotide sequence ID" value="NZ_JAENHO010000012.1"/>
</dbReference>
<dbReference type="InterPro" id="IPR002347">
    <property type="entry name" value="SDR_fam"/>
</dbReference>
<sequence>MSKTIAILGTGTGLGTSVARRFGREGYRVALVARTRERLEALAAQLTAEGVEAAAFPADLSRPADVRAALAAIGHVDVLEYAPITTEGFTAAAELTVEKLRPYADTYLFGLVEAVQAVLPAMLERGDGAILVGQGVSAVHPRPYLSGLGPVMAAARNYVHSLHAELADRGVYAGVVHVAALIKRSAGEASLPAGIDPATIPSIDPDDIADALWSMATKRDEIERLLPEA</sequence>
<evidence type="ECO:0000313" key="1">
    <source>
        <dbReference type="EMBL" id="MBL7259911.1"/>
    </source>
</evidence>
<dbReference type="Proteomes" id="UP000598996">
    <property type="component" value="Unassembled WGS sequence"/>
</dbReference>
<gene>
    <name evidence="1" type="ORF">JKJ07_36880</name>
</gene>
<keyword evidence="2" id="KW-1185">Reference proteome</keyword>
<dbReference type="Gene3D" id="3.40.50.720">
    <property type="entry name" value="NAD(P)-binding Rossmann-like Domain"/>
    <property type="match status" value="1"/>
</dbReference>
<reference evidence="1 2" key="1">
    <citation type="submission" date="2021-01" db="EMBL/GenBank/DDBJ databases">
        <title>Actinoplanes sp. nov. LDG1-01 isolated from lichen.</title>
        <authorList>
            <person name="Saeng-In P."/>
            <person name="Phongsopitanun W."/>
            <person name="Kanchanasin P."/>
            <person name="Yuki M."/>
            <person name="Kudo T."/>
            <person name="Ohkuma M."/>
            <person name="Tanasupawat S."/>
        </authorList>
    </citation>
    <scope>NUCLEOTIDE SEQUENCE [LARGE SCALE GENOMIC DNA]</scope>
    <source>
        <strain evidence="1 2">LDG1-01</strain>
    </source>
</reference>